<dbReference type="AlphaFoldDB" id="A0A934QRR5"/>
<name>A0A934QRR5_9PSEU</name>
<dbReference type="RefSeq" id="WP_200318531.1">
    <property type="nucleotide sequence ID" value="NZ_JAENJH010000003.1"/>
</dbReference>
<keyword evidence="2" id="KW-1185">Reference proteome</keyword>
<organism evidence="1 2">
    <name type="scientific">Prauserella cavernicola</name>
    <dbReference type="NCBI Taxonomy" id="2800127"/>
    <lineage>
        <taxon>Bacteria</taxon>
        <taxon>Bacillati</taxon>
        <taxon>Actinomycetota</taxon>
        <taxon>Actinomycetes</taxon>
        <taxon>Pseudonocardiales</taxon>
        <taxon>Pseudonocardiaceae</taxon>
        <taxon>Prauserella</taxon>
    </lineage>
</organism>
<evidence type="ECO:0008006" key="3">
    <source>
        <dbReference type="Google" id="ProtNLM"/>
    </source>
</evidence>
<comment type="caution">
    <text evidence="1">The sequence shown here is derived from an EMBL/GenBank/DDBJ whole genome shotgun (WGS) entry which is preliminary data.</text>
</comment>
<dbReference type="EMBL" id="JAENJH010000003">
    <property type="protein sequence ID" value="MBK1785481.1"/>
    <property type="molecule type" value="Genomic_DNA"/>
</dbReference>
<proteinExistence type="predicted"/>
<evidence type="ECO:0000313" key="2">
    <source>
        <dbReference type="Proteomes" id="UP000635245"/>
    </source>
</evidence>
<dbReference type="Proteomes" id="UP000635245">
    <property type="component" value="Unassembled WGS sequence"/>
</dbReference>
<accession>A0A934QRR5</accession>
<reference evidence="1" key="1">
    <citation type="submission" date="2020-12" db="EMBL/GenBank/DDBJ databases">
        <title>Prauserella sp. ASG 168, a novel actinomycete isolated from cave rock.</title>
        <authorList>
            <person name="Suriyachadkun C."/>
        </authorList>
    </citation>
    <scope>NUCLEOTIDE SEQUENCE</scope>
    <source>
        <strain evidence="1">ASG 168</strain>
    </source>
</reference>
<protein>
    <recommendedName>
        <fullName evidence="3">ESX-1 secretion-associated protein</fullName>
    </recommendedName>
</protein>
<sequence>MNDGYRVDDEDAFDEFGKKLNQLADNTKSTGDLVGGMVADPGLFGVLAGQIIGAAASSACDMTGQAFDKYSEAIQKHKDKLDKTLETYQAQEDDVATRLSEYKV</sequence>
<evidence type="ECO:0000313" key="1">
    <source>
        <dbReference type="EMBL" id="MBK1785481.1"/>
    </source>
</evidence>
<gene>
    <name evidence="1" type="ORF">JHE00_14190</name>
</gene>